<comment type="similarity">
    <text evidence="1 3">Belongs to the CMC family.</text>
</comment>
<evidence type="ECO:0000256" key="2">
    <source>
        <dbReference type="ARBA" id="ARBA00023157"/>
    </source>
</evidence>
<dbReference type="OrthoDB" id="532630at2759"/>
<dbReference type="InterPro" id="IPR013892">
    <property type="entry name" value="Cyt_c_biogenesis_Cmc1-like"/>
</dbReference>
<gene>
    <name evidence="4" type="ORF">DL546_001616</name>
</gene>
<dbReference type="STRING" id="177199.A0A420XY72"/>
<sequence>MHPHLHTKDNIGCEEVMVALEECHAKGFMWKAMGMCNGEKEALTKCLRAERVKMQDANRSSRSEKKDKIRQVWKEIDENS</sequence>
<evidence type="ECO:0000313" key="5">
    <source>
        <dbReference type="Proteomes" id="UP000275385"/>
    </source>
</evidence>
<evidence type="ECO:0000256" key="3">
    <source>
        <dbReference type="RuleBase" id="RU364104"/>
    </source>
</evidence>
<name>A0A420XY72_9PEZI</name>
<keyword evidence="3" id="KW-0472">Membrane</keyword>
<reference evidence="4 5" key="1">
    <citation type="submission" date="2018-08" db="EMBL/GenBank/DDBJ databases">
        <title>Draft genome of the lignicolous fungus Coniochaeta pulveracea.</title>
        <authorList>
            <person name="Borstlap C.J."/>
            <person name="De Witt R.N."/>
            <person name="Botha A."/>
            <person name="Volschenk H."/>
        </authorList>
    </citation>
    <scope>NUCLEOTIDE SEQUENCE [LARGE SCALE GENOMIC DNA]</scope>
    <source>
        <strain evidence="4 5">CAB683</strain>
    </source>
</reference>
<comment type="function">
    <text evidence="3">Required for mitochondrial cytochrome c oxidase (COX) assembly and respiration.</text>
</comment>
<dbReference type="EMBL" id="QVQW01000097">
    <property type="protein sequence ID" value="RKU40607.1"/>
    <property type="molecule type" value="Genomic_DNA"/>
</dbReference>
<dbReference type="Pfam" id="PF08583">
    <property type="entry name" value="Cmc1"/>
    <property type="match status" value="1"/>
</dbReference>
<protein>
    <recommendedName>
        <fullName evidence="3">COX assembly mitochondrial protein</fullName>
    </recommendedName>
</protein>
<accession>A0A420XY72</accession>
<dbReference type="Proteomes" id="UP000275385">
    <property type="component" value="Unassembled WGS sequence"/>
</dbReference>
<proteinExistence type="inferred from homology"/>
<keyword evidence="3" id="KW-0496">Mitochondrion</keyword>
<keyword evidence="2" id="KW-1015">Disulfide bond</keyword>
<evidence type="ECO:0000313" key="4">
    <source>
        <dbReference type="EMBL" id="RKU40607.1"/>
    </source>
</evidence>
<dbReference type="GO" id="GO:0005743">
    <property type="term" value="C:mitochondrial inner membrane"/>
    <property type="evidence" value="ECO:0007669"/>
    <property type="project" value="UniProtKB-SubCell"/>
</dbReference>
<keyword evidence="5" id="KW-1185">Reference proteome</keyword>
<comment type="caution">
    <text evidence="4">The sequence shown here is derived from an EMBL/GenBank/DDBJ whole genome shotgun (WGS) entry which is preliminary data.</text>
</comment>
<organism evidence="4 5">
    <name type="scientific">Coniochaeta pulveracea</name>
    <dbReference type="NCBI Taxonomy" id="177199"/>
    <lineage>
        <taxon>Eukaryota</taxon>
        <taxon>Fungi</taxon>
        <taxon>Dikarya</taxon>
        <taxon>Ascomycota</taxon>
        <taxon>Pezizomycotina</taxon>
        <taxon>Sordariomycetes</taxon>
        <taxon>Sordariomycetidae</taxon>
        <taxon>Coniochaetales</taxon>
        <taxon>Coniochaetaceae</taxon>
        <taxon>Coniochaeta</taxon>
    </lineage>
</organism>
<evidence type="ECO:0000256" key="1">
    <source>
        <dbReference type="ARBA" id="ARBA00007347"/>
    </source>
</evidence>
<keyword evidence="3" id="KW-0999">Mitochondrion inner membrane</keyword>
<comment type="subcellular location">
    <subcellularLocation>
        <location evidence="3">Mitochondrion inner membrane</location>
    </subcellularLocation>
</comment>
<dbReference type="AlphaFoldDB" id="A0A420XY72"/>
<keyword evidence="3" id="KW-0143">Chaperone</keyword>